<accession>A0A1C7DNF5</accession>
<evidence type="ECO:0000256" key="3">
    <source>
        <dbReference type="ARBA" id="ARBA00022801"/>
    </source>
</evidence>
<sequence length="214" mass="24097">MLKIDQLELGPIQTNCYIISDDQKNCLIFDPGEESKKIEALVKKKNLKPIAILLTHAHFDHIGAVDDIRERYSVPVYLHHLEKDWLSRPNLNGSGKYATLPDYRMKDADVLLTDEKTLEIGSFKMDIFHTPGHSPGSVSFSFGKEGFAIVGDVIFRGSIGRTDLIDGSEKRLLQSIEESILPLPKHMILYPGHGPETTPDQELNSNPFLKVFKQ</sequence>
<keyword evidence="2" id="KW-0479">Metal-binding</keyword>
<dbReference type="Gene3D" id="3.60.15.10">
    <property type="entry name" value="Ribonuclease Z/Hydroxyacylglutathione hydrolase-like"/>
    <property type="match status" value="1"/>
</dbReference>
<dbReference type="InterPro" id="IPR051453">
    <property type="entry name" value="MBL_Glyoxalase_II"/>
</dbReference>
<dbReference type="PANTHER" id="PTHR46233:SF3">
    <property type="entry name" value="HYDROXYACYLGLUTATHIONE HYDROLASE GLOC"/>
    <property type="match status" value="1"/>
</dbReference>
<organism evidence="6 7">
    <name type="scientific">Planococcus halocryophilus</name>
    <dbReference type="NCBI Taxonomy" id="1215089"/>
    <lineage>
        <taxon>Bacteria</taxon>
        <taxon>Bacillati</taxon>
        <taxon>Bacillota</taxon>
        <taxon>Bacilli</taxon>
        <taxon>Bacillales</taxon>
        <taxon>Caryophanaceae</taxon>
        <taxon>Planococcus</taxon>
    </lineage>
</organism>
<dbReference type="RefSeq" id="WP_008499036.1">
    <property type="nucleotide sequence ID" value="NZ_CP016537.2"/>
</dbReference>
<dbReference type="KEGG" id="phc:BBI08_03305"/>
<proteinExistence type="predicted"/>
<comment type="cofactor">
    <cofactor evidence="1">
        <name>Zn(2+)</name>
        <dbReference type="ChEBI" id="CHEBI:29105"/>
    </cofactor>
</comment>
<keyword evidence="4" id="KW-0862">Zinc</keyword>
<keyword evidence="3" id="KW-0378">Hydrolase</keyword>
<protein>
    <recommendedName>
        <fullName evidence="5">Metallo-beta-lactamase domain-containing protein</fullName>
    </recommendedName>
</protein>
<gene>
    <name evidence="6" type="ORF">BBI08_03305</name>
</gene>
<reference evidence="7" key="1">
    <citation type="submission" date="2016-07" db="EMBL/GenBank/DDBJ databases">
        <authorList>
            <person name="See-Too W.S."/>
        </authorList>
    </citation>
    <scope>NUCLEOTIDE SEQUENCE [LARGE SCALE GENOMIC DNA]</scope>
    <source>
        <strain evidence="7">DSM 24743</strain>
    </source>
</reference>
<dbReference type="STRING" id="1215089.BBI08_03305"/>
<dbReference type="InterPro" id="IPR036866">
    <property type="entry name" value="RibonucZ/Hydroxyglut_hydro"/>
</dbReference>
<feature type="domain" description="Metallo-beta-lactamase" evidence="5">
    <location>
        <begin position="13"/>
        <end position="193"/>
    </location>
</feature>
<dbReference type="SUPFAM" id="SSF56281">
    <property type="entry name" value="Metallo-hydrolase/oxidoreductase"/>
    <property type="match status" value="1"/>
</dbReference>
<dbReference type="GO" id="GO:0046872">
    <property type="term" value="F:metal ion binding"/>
    <property type="evidence" value="ECO:0007669"/>
    <property type="project" value="UniProtKB-KW"/>
</dbReference>
<keyword evidence="7" id="KW-1185">Reference proteome</keyword>
<evidence type="ECO:0000259" key="5">
    <source>
        <dbReference type="SMART" id="SM00849"/>
    </source>
</evidence>
<dbReference type="Proteomes" id="UP000092687">
    <property type="component" value="Chromosome"/>
</dbReference>
<name>A0A1C7DNF5_9BACL</name>
<reference evidence="7" key="2">
    <citation type="submission" date="2016-10" db="EMBL/GenBank/DDBJ databases">
        <authorList>
            <person name="See-Too W.S."/>
        </authorList>
    </citation>
    <scope>NUCLEOTIDE SEQUENCE [LARGE SCALE GENOMIC DNA]</scope>
    <source>
        <strain evidence="7">DSM 24743</strain>
    </source>
</reference>
<dbReference type="CDD" id="cd06262">
    <property type="entry name" value="metallo-hydrolase-like_MBL-fold"/>
    <property type="match status" value="1"/>
</dbReference>
<evidence type="ECO:0000313" key="7">
    <source>
        <dbReference type="Proteomes" id="UP000092687"/>
    </source>
</evidence>
<dbReference type="PANTHER" id="PTHR46233">
    <property type="entry name" value="HYDROXYACYLGLUTATHIONE HYDROLASE GLOC"/>
    <property type="match status" value="1"/>
</dbReference>
<evidence type="ECO:0000256" key="1">
    <source>
        <dbReference type="ARBA" id="ARBA00001947"/>
    </source>
</evidence>
<dbReference type="Pfam" id="PF00753">
    <property type="entry name" value="Lactamase_B"/>
    <property type="match status" value="1"/>
</dbReference>
<dbReference type="EMBL" id="CP016537">
    <property type="protein sequence ID" value="ANU12932.1"/>
    <property type="molecule type" value="Genomic_DNA"/>
</dbReference>
<dbReference type="SMART" id="SM00849">
    <property type="entry name" value="Lactamase_B"/>
    <property type="match status" value="1"/>
</dbReference>
<dbReference type="AlphaFoldDB" id="A0A1C7DNF5"/>
<dbReference type="GO" id="GO:0016787">
    <property type="term" value="F:hydrolase activity"/>
    <property type="evidence" value="ECO:0007669"/>
    <property type="project" value="UniProtKB-KW"/>
</dbReference>
<dbReference type="OrthoDB" id="9802248at2"/>
<evidence type="ECO:0000313" key="6">
    <source>
        <dbReference type="EMBL" id="ANU12932.1"/>
    </source>
</evidence>
<evidence type="ECO:0000256" key="4">
    <source>
        <dbReference type="ARBA" id="ARBA00022833"/>
    </source>
</evidence>
<dbReference type="InterPro" id="IPR001279">
    <property type="entry name" value="Metallo-B-lactamas"/>
</dbReference>
<evidence type="ECO:0000256" key="2">
    <source>
        <dbReference type="ARBA" id="ARBA00022723"/>
    </source>
</evidence>